<evidence type="ECO:0000313" key="2">
    <source>
        <dbReference type="EMBL" id="KAI5332927.1"/>
    </source>
</evidence>
<name>A0AAD4VZW4_PRUDU</name>
<dbReference type="EMBL" id="JAJFAZ020000004">
    <property type="protein sequence ID" value="KAI5332927.1"/>
    <property type="molecule type" value="Genomic_DNA"/>
</dbReference>
<dbReference type="AlphaFoldDB" id="A0AAD4VZW4"/>
<protein>
    <submittedName>
        <fullName evidence="2">Uncharacterized protein</fullName>
    </submittedName>
</protein>
<organism evidence="2 3">
    <name type="scientific">Prunus dulcis</name>
    <name type="common">Almond</name>
    <name type="synonym">Amygdalus dulcis</name>
    <dbReference type="NCBI Taxonomy" id="3755"/>
    <lineage>
        <taxon>Eukaryota</taxon>
        <taxon>Viridiplantae</taxon>
        <taxon>Streptophyta</taxon>
        <taxon>Embryophyta</taxon>
        <taxon>Tracheophyta</taxon>
        <taxon>Spermatophyta</taxon>
        <taxon>Magnoliopsida</taxon>
        <taxon>eudicotyledons</taxon>
        <taxon>Gunneridae</taxon>
        <taxon>Pentapetalae</taxon>
        <taxon>rosids</taxon>
        <taxon>fabids</taxon>
        <taxon>Rosales</taxon>
        <taxon>Rosaceae</taxon>
        <taxon>Amygdaloideae</taxon>
        <taxon>Amygdaleae</taxon>
        <taxon>Prunus</taxon>
    </lineage>
</organism>
<comment type="caution">
    <text evidence="2">The sequence shown here is derived from an EMBL/GenBank/DDBJ whole genome shotgun (WGS) entry which is preliminary data.</text>
</comment>
<evidence type="ECO:0000313" key="3">
    <source>
        <dbReference type="Proteomes" id="UP001054821"/>
    </source>
</evidence>
<evidence type="ECO:0000256" key="1">
    <source>
        <dbReference type="SAM" id="MobiDB-lite"/>
    </source>
</evidence>
<sequence>MRSERRVELENLELKLENDVFEDTALGKETTGCTEASHRSPISVDETCGLCEETTSRPLELDRSPIFGDEAGALGVKITGHIEASDRLPGSKNSDSDSCMD</sequence>
<keyword evidence="3" id="KW-1185">Reference proteome</keyword>
<accession>A0AAD4VZW4</accession>
<gene>
    <name evidence="2" type="ORF">L3X38_023056</name>
</gene>
<feature type="compositionally biased region" description="Polar residues" evidence="1">
    <location>
        <begin position="91"/>
        <end position="101"/>
    </location>
</feature>
<dbReference type="Proteomes" id="UP001054821">
    <property type="component" value="Chromosome 4"/>
</dbReference>
<reference evidence="2 3" key="1">
    <citation type="journal article" date="2022" name="G3 (Bethesda)">
        <title>Whole-genome sequence and methylome profiling of the almond [Prunus dulcis (Mill.) D.A. Webb] cultivar 'Nonpareil'.</title>
        <authorList>
            <person name="D'Amico-Willman K.M."/>
            <person name="Ouma W.Z."/>
            <person name="Meulia T."/>
            <person name="Sideli G.M."/>
            <person name="Gradziel T.M."/>
            <person name="Fresnedo-Ramirez J."/>
        </authorList>
    </citation>
    <scope>NUCLEOTIDE SEQUENCE [LARGE SCALE GENOMIC DNA]</scope>
    <source>
        <strain evidence="2">Clone GOH B32 T37-40</strain>
    </source>
</reference>
<proteinExistence type="predicted"/>
<feature type="region of interest" description="Disordered" evidence="1">
    <location>
        <begin position="82"/>
        <end position="101"/>
    </location>
</feature>